<dbReference type="InterPro" id="IPR011663">
    <property type="entry name" value="UTRA"/>
</dbReference>
<dbReference type="Gene3D" id="3.40.1410.10">
    <property type="entry name" value="Chorismate lyase-like"/>
    <property type="match status" value="1"/>
</dbReference>
<dbReference type="Proteomes" id="UP000189229">
    <property type="component" value="Unassembled WGS sequence"/>
</dbReference>
<sequence>MEVLSQSVCAPPQPIAAALALPEVLGIRRRFSAGDEPLALVTAYLPPSVGDAVEPLLSGALDTETTYTMWEQRLGIRIAKATHDISAAGASAEVAGALELPVGAPVLVLDRTSYGEDGKALEVVVFHYRPIGTGSPSHCRERCPSRVPESSKGRNSHEDCRIE</sequence>
<feature type="region of interest" description="Disordered" evidence="1">
    <location>
        <begin position="135"/>
        <end position="163"/>
    </location>
</feature>
<dbReference type="AlphaFoldDB" id="A0A1V3WT52"/>
<dbReference type="SUPFAM" id="SSF64288">
    <property type="entry name" value="Chorismate lyase-like"/>
    <property type="match status" value="1"/>
</dbReference>
<dbReference type="GO" id="GO:0045892">
    <property type="term" value="P:negative regulation of DNA-templated transcription"/>
    <property type="evidence" value="ECO:0007669"/>
    <property type="project" value="TreeGrafter"/>
</dbReference>
<dbReference type="Pfam" id="PF07702">
    <property type="entry name" value="UTRA"/>
    <property type="match status" value="1"/>
</dbReference>
<name>A0A1V3WT52_MYCKA</name>
<accession>A0A1V3WT52</accession>
<dbReference type="SMART" id="SM00866">
    <property type="entry name" value="UTRA"/>
    <property type="match status" value="1"/>
</dbReference>
<evidence type="ECO:0000256" key="1">
    <source>
        <dbReference type="SAM" id="MobiDB-lite"/>
    </source>
</evidence>
<dbReference type="InterPro" id="IPR050679">
    <property type="entry name" value="Bact_HTH_transcr_reg"/>
</dbReference>
<gene>
    <name evidence="3" type="ORF">BZL30_6547</name>
</gene>
<evidence type="ECO:0000313" key="4">
    <source>
        <dbReference type="Proteomes" id="UP000189229"/>
    </source>
</evidence>
<organism evidence="3 4">
    <name type="scientific">Mycobacterium kansasii</name>
    <dbReference type="NCBI Taxonomy" id="1768"/>
    <lineage>
        <taxon>Bacteria</taxon>
        <taxon>Bacillati</taxon>
        <taxon>Actinomycetota</taxon>
        <taxon>Actinomycetes</taxon>
        <taxon>Mycobacteriales</taxon>
        <taxon>Mycobacteriaceae</taxon>
        <taxon>Mycobacterium</taxon>
    </lineage>
</organism>
<feature type="compositionally biased region" description="Basic and acidic residues" evidence="1">
    <location>
        <begin position="138"/>
        <end position="163"/>
    </location>
</feature>
<feature type="domain" description="UbiC transcription regulator-associated" evidence="2">
    <location>
        <begin position="1"/>
        <end position="132"/>
    </location>
</feature>
<protein>
    <submittedName>
        <fullName evidence="3">UTRA domain protein</fullName>
    </submittedName>
</protein>
<dbReference type="InterPro" id="IPR028978">
    <property type="entry name" value="Chorismate_lyase_/UTRA_dom_sf"/>
</dbReference>
<proteinExistence type="predicted"/>
<reference evidence="3 4" key="1">
    <citation type="submission" date="2017-02" db="EMBL/GenBank/DDBJ databases">
        <title>Complete genome sequences of Mycobacterium kansasii strains isolated from rhesus macaques.</title>
        <authorList>
            <person name="Panda A."/>
            <person name="Nagaraj S."/>
            <person name="Zhao X."/>
            <person name="Tettelin H."/>
            <person name="Detolla L.J."/>
        </authorList>
    </citation>
    <scope>NUCLEOTIDE SEQUENCE [LARGE SCALE GENOMIC DNA]</scope>
    <source>
        <strain evidence="3 4">11-3813</strain>
    </source>
</reference>
<dbReference type="PANTHER" id="PTHR44846">
    <property type="entry name" value="MANNOSYL-D-GLYCERATE TRANSPORT/METABOLISM SYSTEM REPRESSOR MNGR-RELATED"/>
    <property type="match status" value="1"/>
</dbReference>
<comment type="caution">
    <text evidence="3">The sequence shown here is derived from an EMBL/GenBank/DDBJ whole genome shotgun (WGS) entry which is preliminary data.</text>
</comment>
<evidence type="ECO:0000313" key="3">
    <source>
        <dbReference type="EMBL" id="OOK70125.1"/>
    </source>
</evidence>
<dbReference type="EMBL" id="MVBM01000006">
    <property type="protein sequence ID" value="OOK70125.1"/>
    <property type="molecule type" value="Genomic_DNA"/>
</dbReference>
<evidence type="ECO:0000259" key="2">
    <source>
        <dbReference type="SMART" id="SM00866"/>
    </source>
</evidence>
<dbReference type="GO" id="GO:0003677">
    <property type="term" value="F:DNA binding"/>
    <property type="evidence" value="ECO:0007669"/>
    <property type="project" value="InterPro"/>
</dbReference>
<dbReference type="PANTHER" id="PTHR44846:SF1">
    <property type="entry name" value="MANNOSYL-D-GLYCERATE TRANSPORT_METABOLISM SYSTEM REPRESSOR MNGR-RELATED"/>
    <property type="match status" value="1"/>
</dbReference>